<dbReference type="InterPro" id="IPR036653">
    <property type="entry name" value="CinA-like_C"/>
</dbReference>
<gene>
    <name evidence="2" type="ORF">SAMN06265174_101169</name>
</gene>
<dbReference type="RefSeq" id="WP_154827623.1">
    <property type="nucleotide sequence ID" value="NZ_FXTG01000001.1"/>
</dbReference>
<dbReference type="Gene3D" id="3.90.950.20">
    <property type="entry name" value="CinA-like"/>
    <property type="match status" value="1"/>
</dbReference>
<reference evidence="2 3" key="1">
    <citation type="submission" date="2017-05" db="EMBL/GenBank/DDBJ databases">
        <authorList>
            <person name="Varghese N."/>
            <person name="Submissions S."/>
        </authorList>
    </citation>
    <scope>NUCLEOTIDE SEQUENCE [LARGE SCALE GENOMIC DNA]</scope>
    <source>
        <strain evidence="2 3">DSM 45139</strain>
    </source>
</reference>
<evidence type="ECO:0000259" key="1">
    <source>
        <dbReference type="Pfam" id="PF02464"/>
    </source>
</evidence>
<organism evidence="2 3">
    <name type="scientific">Dietzia kunjamensis subsp. schimae</name>
    <dbReference type="NCBI Taxonomy" id="498198"/>
    <lineage>
        <taxon>Bacteria</taxon>
        <taxon>Bacillati</taxon>
        <taxon>Actinomycetota</taxon>
        <taxon>Actinomycetes</taxon>
        <taxon>Mycobacteriales</taxon>
        <taxon>Dietziaceae</taxon>
        <taxon>Dietzia</taxon>
    </lineage>
</organism>
<comment type="caution">
    <text evidence="2">The sequence shown here is derived from an EMBL/GenBank/DDBJ whole genome shotgun (WGS) entry which is preliminary data.</text>
</comment>
<dbReference type="Pfam" id="PF02464">
    <property type="entry name" value="CinA"/>
    <property type="match status" value="1"/>
</dbReference>
<dbReference type="InterPro" id="IPR008136">
    <property type="entry name" value="CinA_C"/>
</dbReference>
<dbReference type="SUPFAM" id="SSF142433">
    <property type="entry name" value="CinA-like"/>
    <property type="match status" value="1"/>
</dbReference>
<feature type="domain" description="CinA C-terminal" evidence="1">
    <location>
        <begin position="12"/>
        <end position="158"/>
    </location>
</feature>
<sequence>MDPSGAVSPPAAAAVTALRDRGWTLATAESLTAGLLAATVAEVPGASAVLRGGLVVYATDLKHELAGVPTEVLERHGAVSAETARALARGAARRCGADVGVGLTGVAGPEPQEGRPVGTVHVGLSVPGREPWSVTLALSGDRSRIRTAACTAALELVIAAATGQGTGDDDDGNESGM</sequence>
<dbReference type="Proteomes" id="UP000315460">
    <property type="component" value="Unassembled WGS sequence"/>
</dbReference>
<accession>A0ABY1MW40</accession>
<dbReference type="NCBIfam" id="TIGR00199">
    <property type="entry name" value="PncC_domain"/>
    <property type="match status" value="1"/>
</dbReference>
<evidence type="ECO:0000313" key="3">
    <source>
        <dbReference type="Proteomes" id="UP000315460"/>
    </source>
</evidence>
<proteinExistence type="predicted"/>
<keyword evidence="3" id="KW-1185">Reference proteome</keyword>
<evidence type="ECO:0000313" key="2">
    <source>
        <dbReference type="EMBL" id="SMO35192.1"/>
    </source>
</evidence>
<protein>
    <submittedName>
        <fullName evidence="2">Competence/damage-inducible protein cinA</fullName>
    </submittedName>
</protein>
<dbReference type="EMBL" id="FXTG01000001">
    <property type="protein sequence ID" value="SMO35192.1"/>
    <property type="molecule type" value="Genomic_DNA"/>
</dbReference>
<name>A0ABY1MW40_9ACTN</name>